<evidence type="ECO:0000313" key="3">
    <source>
        <dbReference type="Proteomes" id="UP001165405"/>
    </source>
</evidence>
<protein>
    <submittedName>
        <fullName evidence="2">Helix-turn-helix domain-containing protein</fullName>
    </submittedName>
</protein>
<proteinExistence type="predicted"/>
<dbReference type="SUPFAM" id="SSF47413">
    <property type="entry name" value="lambda repressor-like DNA-binding domains"/>
    <property type="match status" value="1"/>
</dbReference>
<accession>A0AA41U8V4</accession>
<evidence type="ECO:0000313" key="2">
    <source>
        <dbReference type="EMBL" id="MCF4122850.1"/>
    </source>
</evidence>
<dbReference type="Proteomes" id="UP001165405">
    <property type="component" value="Unassembled WGS sequence"/>
</dbReference>
<reference evidence="2" key="1">
    <citation type="submission" date="2022-01" db="EMBL/GenBank/DDBJ databases">
        <title>Antribacter sp. nov., isolated from Guizhou of China.</title>
        <authorList>
            <person name="Chengliang C."/>
            <person name="Ya Z."/>
        </authorList>
    </citation>
    <scope>NUCLEOTIDE SEQUENCE</scope>
    <source>
        <strain evidence="2">KLBMP 9083</strain>
    </source>
</reference>
<organism evidence="2 3">
    <name type="scientific">Antribacter soli</name>
    <dbReference type="NCBI Taxonomy" id="2910976"/>
    <lineage>
        <taxon>Bacteria</taxon>
        <taxon>Bacillati</taxon>
        <taxon>Actinomycetota</taxon>
        <taxon>Actinomycetes</taxon>
        <taxon>Micrococcales</taxon>
        <taxon>Promicromonosporaceae</taxon>
        <taxon>Antribacter</taxon>
    </lineage>
</organism>
<dbReference type="AlphaFoldDB" id="A0AA41U8V4"/>
<sequence>MSLSAAEIVARIRAERDLSMSSLAVLAGVPTSTVSRIEMGKIQPSLDTLSRVAEGAGYRLTLCVADTTDQAGCPWEVFL</sequence>
<dbReference type="Pfam" id="PF01381">
    <property type="entry name" value="HTH_3"/>
    <property type="match status" value="1"/>
</dbReference>
<comment type="caution">
    <text evidence="2">The sequence shown here is derived from an EMBL/GenBank/DDBJ whole genome shotgun (WGS) entry which is preliminary data.</text>
</comment>
<dbReference type="RefSeq" id="WP_236090641.1">
    <property type="nucleotide sequence ID" value="NZ_JAKGSG010000050.1"/>
</dbReference>
<dbReference type="SMART" id="SM00530">
    <property type="entry name" value="HTH_XRE"/>
    <property type="match status" value="1"/>
</dbReference>
<dbReference type="InterPro" id="IPR001387">
    <property type="entry name" value="Cro/C1-type_HTH"/>
</dbReference>
<dbReference type="GO" id="GO:0003677">
    <property type="term" value="F:DNA binding"/>
    <property type="evidence" value="ECO:0007669"/>
    <property type="project" value="InterPro"/>
</dbReference>
<feature type="domain" description="HTH cro/C1-type" evidence="1">
    <location>
        <begin position="9"/>
        <end position="63"/>
    </location>
</feature>
<dbReference type="EMBL" id="JAKGSG010000050">
    <property type="protein sequence ID" value="MCF4122850.1"/>
    <property type="molecule type" value="Genomic_DNA"/>
</dbReference>
<name>A0AA41U8V4_9MICO</name>
<evidence type="ECO:0000259" key="1">
    <source>
        <dbReference type="PROSITE" id="PS50943"/>
    </source>
</evidence>
<dbReference type="InterPro" id="IPR010982">
    <property type="entry name" value="Lambda_DNA-bd_dom_sf"/>
</dbReference>
<dbReference type="CDD" id="cd00093">
    <property type="entry name" value="HTH_XRE"/>
    <property type="match status" value="1"/>
</dbReference>
<dbReference type="Gene3D" id="1.10.260.40">
    <property type="entry name" value="lambda repressor-like DNA-binding domains"/>
    <property type="match status" value="1"/>
</dbReference>
<gene>
    <name evidence="2" type="ORF">L1785_17880</name>
</gene>
<dbReference type="PROSITE" id="PS50943">
    <property type="entry name" value="HTH_CROC1"/>
    <property type="match status" value="1"/>
</dbReference>
<keyword evidence="3" id="KW-1185">Reference proteome</keyword>